<reference evidence="2" key="2">
    <citation type="submission" date="2015-01" db="EMBL/GenBank/DDBJ databases">
        <title>Evolutionary Origins and Diversification of the Mycorrhizal Mutualists.</title>
        <authorList>
            <consortium name="DOE Joint Genome Institute"/>
            <consortium name="Mycorrhizal Genomics Consortium"/>
            <person name="Kohler A."/>
            <person name="Kuo A."/>
            <person name="Nagy L.G."/>
            <person name="Floudas D."/>
            <person name="Copeland A."/>
            <person name="Barry K.W."/>
            <person name="Cichocki N."/>
            <person name="Veneault-Fourrey C."/>
            <person name="LaButti K."/>
            <person name="Lindquist E.A."/>
            <person name="Lipzen A."/>
            <person name="Lundell T."/>
            <person name="Morin E."/>
            <person name="Murat C."/>
            <person name="Riley R."/>
            <person name="Ohm R."/>
            <person name="Sun H."/>
            <person name="Tunlid A."/>
            <person name="Henrissat B."/>
            <person name="Grigoriev I.V."/>
            <person name="Hibbett D.S."/>
            <person name="Martin F."/>
        </authorList>
    </citation>
    <scope>NUCLEOTIDE SEQUENCE [LARGE SCALE GENOMIC DNA]</scope>
    <source>
        <strain evidence="2">Ve08.2h10</strain>
    </source>
</reference>
<protein>
    <submittedName>
        <fullName evidence="1">Uncharacterized protein</fullName>
    </submittedName>
</protein>
<proteinExistence type="predicted"/>
<dbReference type="EMBL" id="KN825407">
    <property type="protein sequence ID" value="KIK91270.1"/>
    <property type="molecule type" value="Genomic_DNA"/>
</dbReference>
<evidence type="ECO:0000313" key="2">
    <source>
        <dbReference type="Proteomes" id="UP000054538"/>
    </source>
</evidence>
<dbReference type="HOGENOM" id="CLU_003292_1_3_1"/>
<organism evidence="1 2">
    <name type="scientific">Paxillus rubicundulus Ve08.2h10</name>
    <dbReference type="NCBI Taxonomy" id="930991"/>
    <lineage>
        <taxon>Eukaryota</taxon>
        <taxon>Fungi</taxon>
        <taxon>Dikarya</taxon>
        <taxon>Basidiomycota</taxon>
        <taxon>Agaricomycotina</taxon>
        <taxon>Agaricomycetes</taxon>
        <taxon>Agaricomycetidae</taxon>
        <taxon>Boletales</taxon>
        <taxon>Paxilineae</taxon>
        <taxon>Paxillaceae</taxon>
        <taxon>Paxillus</taxon>
    </lineage>
</organism>
<dbReference type="OrthoDB" id="2678913at2759"/>
<dbReference type="InParanoid" id="A0A0D0E2Y0"/>
<evidence type="ECO:0000313" key="1">
    <source>
        <dbReference type="EMBL" id="KIK91270.1"/>
    </source>
</evidence>
<reference evidence="1 2" key="1">
    <citation type="submission" date="2014-04" db="EMBL/GenBank/DDBJ databases">
        <authorList>
            <consortium name="DOE Joint Genome Institute"/>
            <person name="Kuo A."/>
            <person name="Kohler A."/>
            <person name="Jargeat P."/>
            <person name="Nagy L.G."/>
            <person name="Floudas D."/>
            <person name="Copeland A."/>
            <person name="Barry K.W."/>
            <person name="Cichocki N."/>
            <person name="Veneault-Fourrey C."/>
            <person name="LaButti K."/>
            <person name="Lindquist E.A."/>
            <person name="Lipzen A."/>
            <person name="Lundell T."/>
            <person name="Morin E."/>
            <person name="Murat C."/>
            <person name="Sun H."/>
            <person name="Tunlid A."/>
            <person name="Henrissat B."/>
            <person name="Grigoriev I.V."/>
            <person name="Hibbett D.S."/>
            <person name="Martin F."/>
            <person name="Nordberg H.P."/>
            <person name="Cantor M.N."/>
            <person name="Hua S.X."/>
        </authorList>
    </citation>
    <scope>NUCLEOTIDE SEQUENCE [LARGE SCALE GENOMIC DNA]</scope>
    <source>
        <strain evidence="1 2">Ve08.2h10</strain>
    </source>
</reference>
<keyword evidence="2" id="KW-1185">Reference proteome</keyword>
<gene>
    <name evidence="1" type="ORF">PAXRUDRAFT_149872</name>
</gene>
<dbReference type="AlphaFoldDB" id="A0A0D0E2Y0"/>
<sequence length="150" mass="16873">MTNFRLPRTKLALLSEDVSWVQQQGPSDPQAAFQNHIAVNNPPLDGHLFAYKHKDGYCPLTKSKFTTTLSSTAKRAGIKPIQGHGVQIRSTLKYLLCNIPFDVIKIKGCWASDTFLVYLHHHAQILAPYIQASPPLHKSFLCYTMPPVHH</sequence>
<name>A0A0D0E2Y0_9AGAM</name>
<dbReference type="Proteomes" id="UP000054538">
    <property type="component" value="Unassembled WGS sequence"/>
</dbReference>
<dbReference type="STRING" id="930991.A0A0D0E2Y0"/>
<accession>A0A0D0E2Y0</accession>